<keyword evidence="4" id="KW-1185">Reference proteome</keyword>
<evidence type="ECO:0000313" key="4">
    <source>
        <dbReference type="Proteomes" id="UP000261540"/>
    </source>
</evidence>
<protein>
    <recommendedName>
        <fullName evidence="2">C-type lectin domain-containing protein</fullName>
    </recommendedName>
</protein>
<evidence type="ECO:0000259" key="2">
    <source>
        <dbReference type="PROSITE" id="PS50041"/>
    </source>
</evidence>
<accession>A0A3B3RNL2</accession>
<sequence length="160" mass="18598">SLNLLLCHIKGWTRHGSFCYQIGSEEKTFEDANQDCLRKDSHLINVANRFENAFLTSLVGMRPERYFWIGLSNKEQKETFVWTNSANVRFTHFGPGMPGTIHEQPNNYNGVELCGEIYSYNLKWNDRHCESLSSWICQIHKGTSPTLPRLLTSHCKSWRE</sequence>
<feature type="domain" description="C-type lectin" evidence="2">
    <location>
        <begin position="15"/>
        <end position="138"/>
    </location>
</feature>
<dbReference type="InterPro" id="IPR016187">
    <property type="entry name" value="CTDL_fold"/>
</dbReference>
<evidence type="ECO:0000313" key="3">
    <source>
        <dbReference type="Ensembl" id="ENSPKIP00000019878.1"/>
    </source>
</evidence>
<dbReference type="AlphaFoldDB" id="A0A3B3RNL2"/>
<dbReference type="InterPro" id="IPR050111">
    <property type="entry name" value="C-type_lectin/snaclec_domain"/>
</dbReference>
<name>A0A3B3RNL2_9TELE</name>
<dbReference type="Proteomes" id="UP000261540">
    <property type="component" value="Unplaced"/>
</dbReference>
<dbReference type="STRING" id="1676925.ENSPKIP00000019878"/>
<dbReference type="InterPro" id="IPR018378">
    <property type="entry name" value="C-type_lectin_CS"/>
</dbReference>
<keyword evidence="1" id="KW-1015">Disulfide bond</keyword>
<dbReference type="SMART" id="SM00034">
    <property type="entry name" value="CLECT"/>
    <property type="match status" value="1"/>
</dbReference>
<dbReference type="InterPro" id="IPR001304">
    <property type="entry name" value="C-type_lectin-like"/>
</dbReference>
<dbReference type="InterPro" id="IPR016186">
    <property type="entry name" value="C-type_lectin-like/link_sf"/>
</dbReference>
<dbReference type="PROSITE" id="PS00615">
    <property type="entry name" value="C_TYPE_LECTIN_1"/>
    <property type="match status" value="1"/>
</dbReference>
<dbReference type="CDD" id="cd00037">
    <property type="entry name" value="CLECT"/>
    <property type="match status" value="1"/>
</dbReference>
<dbReference type="Pfam" id="PF00059">
    <property type="entry name" value="Lectin_C"/>
    <property type="match status" value="1"/>
</dbReference>
<reference evidence="3" key="1">
    <citation type="submission" date="2025-08" db="UniProtKB">
        <authorList>
            <consortium name="Ensembl"/>
        </authorList>
    </citation>
    <scope>IDENTIFICATION</scope>
</reference>
<dbReference type="PANTHER" id="PTHR22803">
    <property type="entry name" value="MANNOSE, PHOSPHOLIPASE, LECTIN RECEPTOR RELATED"/>
    <property type="match status" value="1"/>
</dbReference>
<dbReference type="Gene3D" id="3.10.100.10">
    <property type="entry name" value="Mannose-Binding Protein A, subunit A"/>
    <property type="match status" value="1"/>
</dbReference>
<proteinExistence type="predicted"/>
<dbReference type="PROSITE" id="PS50041">
    <property type="entry name" value="C_TYPE_LECTIN_2"/>
    <property type="match status" value="1"/>
</dbReference>
<dbReference type="GeneTree" id="ENSGT01100000263473"/>
<organism evidence="3 4">
    <name type="scientific">Paramormyrops kingsleyae</name>
    <dbReference type="NCBI Taxonomy" id="1676925"/>
    <lineage>
        <taxon>Eukaryota</taxon>
        <taxon>Metazoa</taxon>
        <taxon>Chordata</taxon>
        <taxon>Craniata</taxon>
        <taxon>Vertebrata</taxon>
        <taxon>Euteleostomi</taxon>
        <taxon>Actinopterygii</taxon>
        <taxon>Neopterygii</taxon>
        <taxon>Teleostei</taxon>
        <taxon>Osteoglossocephala</taxon>
        <taxon>Osteoglossomorpha</taxon>
        <taxon>Osteoglossiformes</taxon>
        <taxon>Mormyridae</taxon>
        <taxon>Paramormyrops</taxon>
    </lineage>
</organism>
<evidence type="ECO:0000256" key="1">
    <source>
        <dbReference type="ARBA" id="ARBA00023157"/>
    </source>
</evidence>
<dbReference type="Ensembl" id="ENSPKIT00000000480.1">
    <property type="protein sequence ID" value="ENSPKIP00000019878.1"/>
    <property type="gene ID" value="ENSPKIG00000004866.1"/>
</dbReference>
<dbReference type="SUPFAM" id="SSF56436">
    <property type="entry name" value="C-type lectin-like"/>
    <property type="match status" value="1"/>
</dbReference>
<reference evidence="3" key="2">
    <citation type="submission" date="2025-09" db="UniProtKB">
        <authorList>
            <consortium name="Ensembl"/>
        </authorList>
    </citation>
    <scope>IDENTIFICATION</scope>
</reference>